<gene>
    <name evidence="8" type="ORF">SAMN02949497_4127</name>
</gene>
<feature type="transmembrane region" description="Helical" evidence="6">
    <location>
        <begin position="205"/>
        <end position="222"/>
    </location>
</feature>
<dbReference type="Proteomes" id="UP000192923">
    <property type="component" value="Unassembled WGS sequence"/>
</dbReference>
<keyword evidence="9" id="KW-1185">Reference proteome</keyword>
<dbReference type="PANTHER" id="PTHR22911:SF6">
    <property type="entry name" value="SOLUTE CARRIER FAMILY 35 MEMBER G1"/>
    <property type="match status" value="1"/>
</dbReference>
<feature type="transmembrane region" description="Helical" evidence="6">
    <location>
        <begin position="96"/>
        <end position="117"/>
    </location>
</feature>
<feature type="transmembrane region" description="Helical" evidence="6">
    <location>
        <begin position="31"/>
        <end position="52"/>
    </location>
</feature>
<dbReference type="GO" id="GO:0016020">
    <property type="term" value="C:membrane"/>
    <property type="evidence" value="ECO:0007669"/>
    <property type="project" value="UniProtKB-SubCell"/>
</dbReference>
<feature type="region of interest" description="Disordered" evidence="5">
    <location>
        <begin position="1"/>
        <end position="24"/>
    </location>
</feature>
<feature type="compositionally biased region" description="Basic residues" evidence="5">
    <location>
        <begin position="1"/>
        <end position="14"/>
    </location>
</feature>
<evidence type="ECO:0000259" key="7">
    <source>
        <dbReference type="Pfam" id="PF00892"/>
    </source>
</evidence>
<evidence type="ECO:0000256" key="5">
    <source>
        <dbReference type="SAM" id="MobiDB-lite"/>
    </source>
</evidence>
<comment type="subcellular location">
    <subcellularLocation>
        <location evidence="1">Membrane</location>
        <topology evidence="1">Multi-pass membrane protein</topology>
    </subcellularLocation>
</comment>
<feature type="transmembrane region" description="Helical" evidence="6">
    <location>
        <begin position="234"/>
        <end position="251"/>
    </location>
</feature>
<dbReference type="STRING" id="1760988.SAMN02949497_4127"/>
<feature type="transmembrane region" description="Helical" evidence="6">
    <location>
        <begin position="173"/>
        <end position="193"/>
    </location>
</feature>
<evidence type="ECO:0000256" key="1">
    <source>
        <dbReference type="ARBA" id="ARBA00004141"/>
    </source>
</evidence>
<feature type="domain" description="EamA" evidence="7">
    <location>
        <begin position="177"/>
        <end position="300"/>
    </location>
</feature>
<dbReference type="EMBL" id="FXAM01000001">
    <property type="protein sequence ID" value="SMF96721.1"/>
    <property type="molecule type" value="Genomic_DNA"/>
</dbReference>
<protein>
    <submittedName>
        <fullName evidence="8">S-adenosylmethionine uptake transporter</fullName>
    </submittedName>
</protein>
<dbReference type="AlphaFoldDB" id="A0A1Y6D286"/>
<evidence type="ECO:0000313" key="9">
    <source>
        <dbReference type="Proteomes" id="UP000192923"/>
    </source>
</evidence>
<reference evidence="8 9" key="1">
    <citation type="submission" date="2016-12" db="EMBL/GenBank/DDBJ databases">
        <authorList>
            <person name="Song W.-J."/>
            <person name="Kurnit D.M."/>
        </authorList>
    </citation>
    <scope>NUCLEOTIDE SEQUENCE [LARGE SCALE GENOMIC DNA]</scope>
    <source>
        <strain evidence="8 9">175</strain>
    </source>
</reference>
<name>A0A1Y6D286_9GAMM</name>
<keyword evidence="4 6" id="KW-0472">Membrane</keyword>
<feature type="transmembrane region" description="Helical" evidence="6">
    <location>
        <begin position="263"/>
        <end position="285"/>
    </location>
</feature>
<proteinExistence type="predicted"/>
<evidence type="ECO:0000313" key="8">
    <source>
        <dbReference type="EMBL" id="SMF96721.1"/>
    </source>
</evidence>
<dbReference type="InterPro" id="IPR000620">
    <property type="entry name" value="EamA_dom"/>
</dbReference>
<keyword evidence="3 6" id="KW-1133">Transmembrane helix</keyword>
<organism evidence="8 9">
    <name type="scientific">Methylomagnum ishizawai</name>
    <dbReference type="NCBI Taxonomy" id="1760988"/>
    <lineage>
        <taxon>Bacteria</taxon>
        <taxon>Pseudomonadati</taxon>
        <taxon>Pseudomonadota</taxon>
        <taxon>Gammaproteobacteria</taxon>
        <taxon>Methylococcales</taxon>
        <taxon>Methylococcaceae</taxon>
        <taxon>Methylomagnum</taxon>
    </lineage>
</organism>
<dbReference type="SUPFAM" id="SSF103481">
    <property type="entry name" value="Multidrug resistance efflux transporter EmrE"/>
    <property type="match status" value="2"/>
</dbReference>
<feature type="transmembrane region" description="Helical" evidence="6">
    <location>
        <begin position="64"/>
        <end position="84"/>
    </location>
</feature>
<dbReference type="Pfam" id="PF00892">
    <property type="entry name" value="EamA"/>
    <property type="match status" value="1"/>
</dbReference>
<evidence type="ECO:0000256" key="6">
    <source>
        <dbReference type="SAM" id="Phobius"/>
    </source>
</evidence>
<keyword evidence="2 6" id="KW-0812">Transmembrane</keyword>
<evidence type="ECO:0000256" key="3">
    <source>
        <dbReference type="ARBA" id="ARBA00022989"/>
    </source>
</evidence>
<dbReference type="RefSeq" id="WP_254899423.1">
    <property type="nucleotide sequence ID" value="NZ_FXAM01000001.1"/>
</dbReference>
<accession>A0A1Y6D286</accession>
<feature type="transmembrane region" description="Helical" evidence="6">
    <location>
        <begin position="291"/>
        <end position="310"/>
    </location>
</feature>
<sequence>MSRPKKRKSRRRRAPVPPAAVPRRDGPARGLAYMLVAGLLFAFMGAAVYAAALAEPPVAAPMVSFVRVALNLSILLVPAVLMRRVAGLFGDLRPSLWWRGMFGGVSLILSFAAIQRIGPGESAFLSASSGVFVAALGPYVLGQRNSWGVWLAIWGAWLGLFLLFQPGMGQGDWQGRALGLASGFLAALAYLMVARAGSSNPPGTVVFYFCLVATLIHLAWFAVEGVALPSGFQAWGWAVLAGLAGSAAQWFMTRAYQLAPAALVGAVGYVGPVLSLALGALWFGKVPGNEALAGCGLVLLCGVYCGSTTLSPRRAE</sequence>
<evidence type="ECO:0000256" key="4">
    <source>
        <dbReference type="ARBA" id="ARBA00023136"/>
    </source>
</evidence>
<evidence type="ECO:0000256" key="2">
    <source>
        <dbReference type="ARBA" id="ARBA00022692"/>
    </source>
</evidence>
<dbReference type="InterPro" id="IPR037185">
    <property type="entry name" value="EmrE-like"/>
</dbReference>
<feature type="transmembrane region" description="Helical" evidence="6">
    <location>
        <begin position="148"/>
        <end position="167"/>
    </location>
</feature>
<dbReference type="PANTHER" id="PTHR22911">
    <property type="entry name" value="ACYL-MALONYL CONDENSING ENZYME-RELATED"/>
    <property type="match status" value="1"/>
</dbReference>